<proteinExistence type="predicted"/>
<protein>
    <recommendedName>
        <fullName evidence="3">Reverse transcriptase domain-containing protein</fullName>
    </recommendedName>
</protein>
<dbReference type="AlphaFoldDB" id="A0A388LE48"/>
<comment type="caution">
    <text evidence="1">The sequence shown here is derived from an EMBL/GenBank/DDBJ whole genome shotgun (WGS) entry which is preliminary data.</text>
</comment>
<name>A0A388LE48_CHABU</name>
<evidence type="ECO:0008006" key="3">
    <source>
        <dbReference type="Google" id="ProtNLM"/>
    </source>
</evidence>
<gene>
    <name evidence="1" type="ORF">CBR_g30955</name>
</gene>
<dbReference type="EMBL" id="BFEA01000348">
    <property type="protein sequence ID" value="GBG80493.1"/>
    <property type="molecule type" value="Genomic_DNA"/>
</dbReference>
<organism evidence="1 2">
    <name type="scientific">Chara braunii</name>
    <name type="common">Braun's stonewort</name>
    <dbReference type="NCBI Taxonomy" id="69332"/>
    <lineage>
        <taxon>Eukaryota</taxon>
        <taxon>Viridiplantae</taxon>
        <taxon>Streptophyta</taxon>
        <taxon>Charophyceae</taxon>
        <taxon>Charales</taxon>
        <taxon>Characeae</taxon>
        <taxon>Chara</taxon>
    </lineage>
</organism>
<evidence type="ECO:0000313" key="2">
    <source>
        <dbReference type="Proteomes" id="UP000265515"/>
    </source>
</evidence>
<keyword evidence="2" id="KW-1185">Reference proteome</keyword>
<evidence type="ECO:0000313" key="1">
    <source>
        <dbReference type="EMBL" id="GBG80493.1"/>
    </source>
</evidence>
<sequence>MLEGLVLTPIDRNQGDTAVICPILYRHAFGKIFLWNENYEVVGNRESEVELLRKCKATFTNLKLDMIGGWKPDGRLGTAYVIPKHKDLDRWRPIAPAPSDPGALAQRRVARALHCLLVSLPTTSSFYLNSVAEPGRRMEAAAQRLRNEGCTAVTGRCYDIKEMFSRIPHEAVLQAVTQMLVKYEDEGWQTMKVSYKGKLCVLSKTRRKAKGYVSIKLK</sequence>
<accession>A0A388LE48</accession>
<dbReference type="Gramene" id="GBG80493">
    <property type="protein sequence ID" value="GBG80493"/>
    <property type="gene ID" value="CBR_g30955"/>
</dbReference>
<dbReference type="Proteomes" id="UP000265515">
    <property type="component" value="Unassembled WGS sequence"/>
</dbReference>
<reference evidence="1 2" key="1">
    <citation type="journal article" date="2018" name="Cell">
        <title>The Chara Genome: Secondary Complexity and Implications for Plant Terrestrialization.</title>
        <authorList>
            <person name="Nishiyama T."/>
            <person name="Sakayama H."/>
            <person name="Vries J.D."/>
            <person name="Buschmann H."/>
            <person name="Saint-Marcoux D."/>
            <person name="Ullrich K.K."/>
            <person name="Haas F.B."/>
            <person name="Vanderstraeten L."/>
            <person name="Becker D."/>
            <person name="Lang D."/>
            <person name="Vosolsobe S."/>
            <person name="Rombauts S."/>
            <person name="Wilhelmsson P.K.I."/>
            <person name="Janitza P."/>
            <person name="Kern R."/>
            <person name="Heyl A."/>
            <person name="Rumpler F."/>
            <person name="Villalobos L.I.A.C."/>
            <person name="Clay J.M."/>
            <person name="Skokan R."/>
            <person name="Toyoda A."/>
            <person name="Suzuki Y."/>
            <person name="Kagoshima H."/>
            <person name="Schijlen E."/>
            <person name="Tajeshwar N."/>
            <person name="Catarino B."/>
            <person name="Hetherington A.J."/>
            <person name="Saltykova A."/>
            <person name="Bonnot C."/>
            <person name="Breuninger H."/>
            <person name="Symeonidi A."/>
            <person name="Radhakrishnan G.V."/>
            <person name="Van Nieuwerburgh F."/>
            <person name="Deforce D."/>
            <person name="Chang C."/>
            <person name="Karol K.G."/>
            <person name="Hedrich R."/>
            <person name="Ulvskov P."/>
            <person name="Glockner G."/>
            <person name="Delwiche C.F."/>
            <person name="Petrasek J."/>
            <person name="Van de Peer Y."/>
            <person name="Friml J."/>
            <person name="Beilby M."/>
            <person name="Dolan L."/>
            <person name="Kohara Y."/>
            <person name="Sugano S."/>
            <person name="Fujiyama A."/>
            <person name="Delaux P.-M."/>
            <person name="Quint M."/>
            <person name="TheiBen G."/>
            <person name="Hagemann M."/>
            <person name="Harholt J."/>
            <person name="Dunand C."/>
            <person name="Zachgo S."/>
            <person name="Langdale J."/>
            <person name="Maumus F."/>
            <person name="Straeten D.V.D."/>
            <person name="Gould S.B."/>
            <person name="Rensing S.A."/>
        </authorList>
    </citation>
    <scope>NUCLEOTIDE SEQUENCE [LARGE SCALE GENOMIC DNA]</scope>
    <source>
        <strain evidence="1 2">S276</strain>
    </source>
</reference>